<sequence length="82" mass="8893">MHPDSVNNVEKEGQRHPWIVVLVREGRLQGAFVPRSKAASNPKGESWVVGRSKKSIGAGFSAPADEATDTEGIAWCVHCPRV</sequence>
<accession>A0ABP5MJX7</accession>
<protein>
    <submittedName>
        <fullName evidence="1">Uncharacterized protein</fullName>
    </submittedName>
</protein>
<dbReference type="Proteomes" id="UP001500974">
    <property type="component" value="Unassembled WGS sequence"/>
</dbReference>
<gene>
    <name evidence="1" type="ORF">GCM10009784_15360</name>
</gene>
<name>A0ABP5MJX7_9MICC</name>
<proteinExistence type="predicted"/>
<reference evidence="2" key="1">
    <citation type="journal article" date="2019" name="Int. J. Syst. Evol. Microbiol.">
        <title>The Global Catalogue of Microorganisms (GCM) 10K type strain sequencing project: providing services to taxonomists for standard genome sequencing and annotation.</title>
        <authorList>
            <consortium name="The Broad Institute Genomics Platform"/>
            <consortium name="The Broad Institute Genome Sequencing Center for Infectious Disease"/>
            <person name="Wu L."/>
            <person name="Ma J."/>
        </authorList>
    </citation>
    <scope>NUCLEOTIDE SEQUENCE [LARGE SCALE GENOMIC DNA]</scope>
    <source>
        <strain evidence="2">JCM 14917</strain>
    </source>
</reference>
<evidence type="ECO:0000313" key="2">
    <source>
        <dbReference type="Proteomes" id="UP001500974"/>
    </source>
</evidence>
<keyword evidence="2" id="KW-1185">Reference proteome</keyword>
<organism evidence="1 2">
    <name type="scientific">Arthrobacter parietis</name>
    <dbReference type="NCBI Taxonomy" id="271434"/>
    <lineage>
        <taxon>Bacteria</taxon>
        <taxon>Bacillati</taxon>
        <taxon>Actinomycetota</taxon>
        <taxon>Actinomycetes</taxon>
        <taxon>Micrococcales</taxon>
        <taxon>Micrococcaceae</taxon>
        <taxon>Arthrobacter</taxon>
    </lineage>
</organism>
<evidence type="ECO:0000313" key="1">
    <source>
        <dbReference type="EMBL" id="GAA2174945.1"/>
    </source>
</evidence>
<dbReference type="EMBL" id="BAAAON010000001">
    <property type="protein sequence ID" value="GAA2174945.1"/>
    <property type="molecule type" value="Genomic_DNA"/>
</dbReference>
<comment type="caution">
    <text evidence="1">The sequence shown here is derived from an EMBL/GenBank/DDBJ whole genome shotgun (WGS) entry which is preliminary data.</text>
</comment>